<proteinExistence type="predicted"/>
<reference evidence="2 3" key="1">
    <citation type="submission" date="2019-01" db="EMBL/GenBank/DDBJ databases">
        <title>Bacillus sp. M5HDSG1-1, whole genome shotgun sequence.</title>
        <authorList>
            <person name="Tuo L."/>
        </authorList>
    </citation>
    <scope>NUCLEOTIDE SEQUENCE [LARGE SCALE GENOMIC DNA]</scope>
    <source>
        <strain evidence="2 3">M5HDSG1-1</strain>
    </source>
</reference>
<feature type="transmembrane region" description="Helical" evidence="1">
    <location>
        <begin position="103"/>
        <end position="127"/>
    </location>
</feature>
<sequence>MSKEQFIKELSVLLKDLSAQERQEVLNDYEEHFQFGMDEGKTENEIAASLGSPKILAKEILANYHIENAKGAQTAGNVVRAVWAVIGLSFFNLVFVLGPFIGLVGIIFAGWIISFVGIASPIFVLINNLFGRYFDSFEWFMAIGYCGIGLLLLIAMQWITKWFTRGFIRYISYNAALVKGGVKR</sequence>
<feature type="transmembrane region" description="Helical" evidence="1">
    <location>
        <begin position="139"/>
        <end position="159"/>
    </location>
</feature>
<protein>
    <submittedName>
        <fullName evidence="2">DUF1700 domain-containing protein</fullName>
    </submittedName>
</protein>
<dbReference type="EMBL" id="RZTZ01000012">
    <property type="protein sequence ID" value="RVT58533.1"/>
    <property type="molecule type" value="Genomic_DNA"/>
</dbReference>
<evidence type="ECO:0000313" key="3">
    <source>
        <dbReference type="Proteomes" id="UP000288024"/>
    </source>
</evidence>
<dbReference type="Proteomes" id="UP000288024">
    <property type="component" value="Unassembled WGS sequence"/>
</dbReference>
<keyword evidence="1" id="KW-0812">Transmembrane</keyword>
<dbReference type="AlphaFoldDB" id="A0A437K641"/>
<dbReference type="Pfam" id="PF22564">
    <property type="entry name" value="HAAS"/>
    <property type="match status" value="1"/>
</dbReference>
<gene>
    <name evidence="2" type="ORF">EM808_21665</name>
</gene>
<evidence type="ECO:0000313" key="2">
    <source>
        <dbReference type="EMBL" id="RVT58533.1"/>
    </source>
</evidence>
<accession>A0A437K641</accession>
<name>A0A437K641_9BACI</name>
<feature type="transmembrane region" description="Helical" evidence="1">
    <location>
        <begin position="78"/>
        <end position="97"/>
    </location>
</feature>
<keyword evidence="1" id="KW-1133">Transmembrane helix</keyword>
<keyword evidence="3" id="KW-1185">Reference proteome</keyword>
<comment type="caution">
    <text evidence="2">The sequence shown here is derived from an EMBL/GenBank/DDBJ whole genome shotgun (WGS) entry which is preliminary data.</text>
</comment>
<evidence type="ECO:0000256" key="1">
    <source>
        <dbReference type="SAM" id="Phobius"/>
    </source>
</evidence>
<organism evidence="2 3">
    <name type="scientific">Niallia taxi</name>
    <dbReference type="NCBI Taxonomy" id="2499688"/>
    <lineage>
        <taxon>Bacteria</taxon>
        <taxon>Bacillati</taxon>
        <taxon>Bacillota</taxon>
        <taxon>Bacilli</taxon>
        <taxon>Bacillales</taxon>
        <taxon>Bacillaceae</taxon>
        <taxon>Niallia</taxon>
    </lineage>
</organism>
<dbReference type="RefSeq" id="WP_127740703.1">
    <property type="nucleotide sequence ID" value="NZ_JAMAVA010000011.1"/>
</dbReference>
<keyword evidence="1" id="KW-0472">Membrane</keyword>